<dbReference type="AlphaFoldDB" id="A0A6I4I8S6"/>
<feature type="domain" description="KilA-N DNA-binding" evidence="1">
    <location>
        <begin position="10"/>
        <end position="94"/>
    </location>
</feature>
<reference evidence="2 3" key="1">
    <citation type="submission" date="2019-12" db="EMBL/GenBank/DDBJ databases">
        <title>Mucilaginibacter sp. HME9299 genome sequencing and assembly.</title>
        <authorList>
            <person name="Kang H."/>
            <person name="Kim H."/>
            <person name="Joh K."/>
        </authorList>
    </citation>
    <scope>NUCLEOTIDE SEQUENCE [LARGE SCALE GENOMIC DNA]</scope>
    <source>
        <strain evidence="2 3">HME9299</strain>
    </source>
</reference>
<dbReference type="OrthoDB" id="9816206at2"/>
<keyword evidence="3" id="KW-1185">Reference proteome</keyword>
<evidence type="ECO:0000313" key="3">
    <source>
        <dbReference type="Proteomes" id="UP000434850"/>
    </source>
</evidence>
<evidence type="ECO:0000313" key="2">
    <source>
        <dbReference type="EMBL" id="MVN91541.1"/>
    </source>
</evidence>
<gene>
    <name evidence="2" type="ORF">GO816_10430</name>
</gene>
<dbReference type="Pfam" id="PF10543">
    <property type="entry name" value="ORF6N"/>
    <property type="match status" value="1"/>
</dbReference>
<dbReference type="InterPro" id="IPR018873">
    <property type="entry name" value="KilA-N_DNA-bd_domain"/>
</dbReference>
<protein>
    <recommendedName>
        <fullName evidence="1">KilA-N DNA-binding domain-containing protein</fullName>
    </recommendedName>
</protein>
<dbReference type="Proteomes" id="UP000434850">
    <property type="component" value="Unassembled WGS sequence"/>
</dbReference>
<sequence>MSGQDQQPLNQVYWLRGQKVMIDEDVAALFQINLGVLRRAVSRNKRRFPPDFLFTPTSEEWLQLERQAGSSLRIGGGQIPLVFTEAGLLMASGVIKSDVAVKISIEIINGFFQIAKNINR</sequence>
<accession>A0A6I4I8S6</accession>
<organism evidence="2 3">
    <name type="scientific">Mucilaginibacter aquatilis</name>
    <dbReference type="NCBI Taxonomy" id="1517760"/>
    <lineage>
        <taxon>Bacteria</taxon>
        <taxon>Pseudomonadati</taxon>
        <taxon>Bacteroidota</taxon>
        <taxon>Sphingobacteriia</taxon>
        <taxon>Sphingobacteriales</taxon>
        <taxon>Sphingobacteriaceae</taxon>
        <taxon>Mucilaginibacter</taxon>
    </lineage>
</organism>
<dbReference type="EMBL" id="WQLA01000003">
    <property type="protein sequence ID" value="MVN91541.1"/>
    <property type="molecule type" value="Genomic_DNA"/>
</dbReference>
<evidence type="ECO:0000259" key="1">
    <source>
        <dbReference type="Pfam" id="PF10543"/>
    </source>
</evidence>
<dbReference type="RefSeq" id="WP_157541837.1">
    <property type="nucleotide sequence ID" value="NZ_WQLA01000003.1"/>
</dbReference>
<proteinExistence type="predicted"/>
<name>A0A6I4I8S6_9SPHI</name>
<comment type="caution">
    <text evidence="2">The sequence shown here is derived from an EMBL/GenBank/DDBJ whole genome shotgun (WGS) entry which is preliminary data.</text>
</comment>